<dbReference type="EMBL" id="PNBA02000004">
    <property type="protein sequence ID" value="KAG6426796.1"/>
    <property type="molecule type" value="Genomic_DNA"/>
</dbReference>
<gene>
    <name evidence="3" type="ORF">SASPL_111030</name>
</gene>
<keyword evidence="2" id="KW-0472">Membrane</keyword>
<evidence type="ECO:0000313" key="4">
    <source>
        <dbReference type="Proteomes" id="UP000298416"/>
    </source>
</evidence>
<dbReference type="NCBIfam" id="TIGR01571">
    <property type="entry name" value="A_thal_Cys_rich"/>
    <property type="match status" value="1"/>
</dbReference>
<proteinExistence type="predicted"/>
<keyword evidence="2" id="KW-1133">Transmembrane helix</keyword>
<reference evidence="3" key="1">
    <citation type="submission" date="2018-01" db="EMBL/GenBank/DDBJ databases">
        <authorList>
            <person name="Mao J.F."/>
        </authorList>
    </citation>
    <scope>NUCLEOTIDE SEQUENCE</scope>
    <source>
        <strain evidence="3">Huo1</strain>
        <tissue evidence="3">Leaf</tissue>
    </source>
</reference>
<dbReference type="Pfam" id="PF04749">
    <property type="entry name" value="PLAC8"/>
    <property type="match status" value="1"/>
</dbReference>
<dbReference type="Proteomes" id="UP000298416">
    <property type="component" value="Unassembled WGS sequence"/>
</dbReference>
<dbReference type="AlphaFoldDB" id="A0A8X8YBQ0"/>
<sequence>MAEDHPSRYVKLTKDQAPMEDIKPGELNQPIDVPQETLNPVVLLHECCSLVIFSSILTYSMPISGRISFNDFPRTEKLKRKSCFFRVIGLLHVQKCNECGQPLPESYQAPANEPWTTGIFGCAEDVESFRTGLFCPCVLFGRNVEQLREDTPWTGPCICHAIFVEGGIAFAVATAALHGFIDPRTTFLIGEGLFFSWWMCGIYTGLVRQSLQKKYHLEEHREMRSRLSEVSVEPMTIVNPPPVQEMSAADNGRDPASTSANRTDQVKIEMQAL</sequence>
<feature type="region of interest" description="Disordered" evidence="1">
    <location>
        <begin position="240"/>
        <end position="265"/>
    </location>
</feature>
<evidence type="ECO:0000256" key="2">
    <source>
        <dbReference type="SAM" id="Phobius"/>
    </source>
</evidence>
<keyword evidence="2" id="KW-0812">Transmembrane</keyword>
<reference evidence="3" key="2">
    <citation type="submission" date="2020-08" db="EMBL/GenBank/DDBJ databases">
        <title>Plant Genome Project.</title>
        <authorList>
            <person name="Zhang R.-G."/>
        </authorList>
    </citation>
    <scope>NUCLEOTIDE SEQUENCE</scope>
    <source>
        <strain evidence="3">Huo1</strain>
        <tissue evidence="3">Leaf</tissue>
    </source>
</reference>
<protein>
    <recommendedName>
        <fullName evidence="5">Cell number regulator 6</fullName>
    </recommendedName>
</protein>
<evidence type="ECO:0008006" key="5">
    <source>
        <dbReference type="Google" id="ProtNLM"/>
    </source>
</evidence>
<dbReference type="InterPro" id="IPR006461">
    <property type="entry name" value="PLAC_motif_containing"/>
</dbReference>
<dbReference type="PANTHER" id="PTHR15907">
    <property type="entry name" value="DUF614 FAMILY PROTEIN-RELATED"/>
    <property type="match status" value="1"/>
</dbReference>
<keyword evidence="4" id="KW-1185">Reference proteome</keyword>
<comment type="caution">
    <text evidence="3">The sequence shown here is derived from an EMBL/GenBank/DDBJ whole genome shotgun (WGS) entry which is preliminary data.</text>
</comment>
<evidence type="ECO:0000256" key="1">
    <source>
        <dbReference type="SAM" id="MobiDB-lite"/>
    </source>
</evidence>
<evidence type="ECO:0000313" key="3">
    <source>
        <dbReference type="EMBL" id="KAG6426796.1"/>
    </source>
</evidence>
<feature type="transmembrane region" description="Helical" evidence="2">
    <location>
        <begin position="157"/>
        <end position="181"/>
    </location>
</feature>
<organism evidence="3">
    <name type="scientific">Salvia splendens</name>
    <name type="common">Scarlet sage</name>
    <dbReference type="NCBI Taxonomy" id="180675"/>
    <lineage>
        <taxon>Eukaryota</taxon>
        <taxon>Viridiplantae</taxon>
        <taxon>Streptophyta</taxon>
        <taxon>Embryophyta</taxon>
        <taxon>Tracheophyta</taxon>
        <taxon>Spermatophyta</taxon>
        <taxon>Magnoliopsida</taxon>
        <taxon>eudicotyledons</taxon>
        <taxon>Gunneridae</taxon>
        <taxon>Pentapetalae</taxon>
        <taxon>asterids</taxon>
        <taxon>lamiids</taxon>
        <taxon>Lamiales</taxon>
        <taxon>Lamiaceae</taxon>
        <taxon>Nepetoideae</taxon>
        <taxon>Mentheae</taxon>
        <taxon>Salviinae</taxon>
        <taxon>Salvia</taxon>
        <taxon>Salvia subgen. Calosphace</taxon>
        <taxon>core Calosphace</taxon>
    </lineage>
</organism>
<name>A0A8X8YBQ0_SALSN</name>
<accession>A0A8X8YBQ0</accession>
<feature type="transmembrane region" description="Helical" evidence="2">
    <location>
        <begin position="187"/>
        <end position="206"/>
    </location>
</feature>